<dbReference type="PANTHER" id="PTHR48047:SF61">
    <property type="entry name" value="OS04G0273600 PROTEIN"/>
    <property type="match status" value="1"/>
</dbReference>
<reference evidence="8" key="1">
    <citation type="journal article" date="2020" name="Nat. Genet.">
        <title>Genomic diversifications of five Gossypium allopolyploid species and their impact on cotton improvement.</title>
        <authorList>
            <person name="Chen Z.J."/>
            <person name="Sreedasyam A."/>
            <person name="Ando A."/>
            <person name="Song Q."/>
            <person name="De Santiago L.M."/>
            <person name="Hulse-Kemp A.M."/>
            <person name="Ding M."/>
            <person name="Ye W."/>
            <person name="Kirkbride R.C."/>
            <person name="Jenkins J."/>
            <person name="Plott C."/>
            <person name="Lovell J."/>
            <person name="Lin Y.M."/>
            <person name="Vaughn R."/>
            <person name="Liu B."/>
            <person name="Simpson S."/>
            <person name="Scheffler B.E."/>
            <person name="Wen L."/>
            <person name="Saski C.A."/>
            <person name="Grover C.E."/>
            <person name="Hu G."/>
            <person name="Conover J.L."/>
            <person name="Carlson J.W."/>
            <person name="Shu S."/>
            <person name="Boston L.B."/>
            <person name="Williams M."/>
            <person name="Peterson D.G."/>
            <person name="McGee K."/>
            <person name="Jones D.C."/>
            <person name="Wendel J.F."/>
            <person name="Stelly D.M."/>
            <person name="Grimwood J."/>
            <person name="Schmutz J."/>
        </authorList>
    </citation>
    <scope>NUCLEOTIDE SEQUENCE [LARGE SCALE GENOMIC DNA]</scope>
    <source>
        <strain evidence="8">cv. TM-1</strain>
    </source>
</reference>
<evidence type="ECO:0000256" key="3">
    <source>
        <dbReference type="ARBA" id="ARBA00022679"/>
    </source>
</evidence>
<dbReference type="PaxDb" id="3635-A0A1U8K2K2"/>
<dbReference type="EC" id="2.4.1.-" evidence="5"/>
<keyword evidence="7" id="KW-1133">Transmembrane helix</keyword>
<evidence type="ECO:0000256" key="5">
    <source>
        <dbReference type="RuleBase" id="RU362057"/>
    </source>
</evidence>
<keyword evidence="7" id="KW-0812">Transmembrane</keyword>
<accession>A0A1U8K2K2</accession>
<dbReference type="RefSeq" id="XP_016696776.1">
    <property type="nucleotide sequence ID" value="XM_016841287.2"/>
</dbReference>
<comment type="similarity">
    <text evidence="1 4">Belongs to the UDP-glycosyltransferase family.</text>
</comment>
<dbReference type="CDD" id="cd03784">
    <property type="entry name" value="GT1_Gtf-like"/>
    <property type="match status" value="1"/>
</dbReference>
<sequence length="510" mass="57442">MAEKRENVVMFPFMAQGHIIPFLALALLIEKTRNYKITFVNTPLNIKKLRSSLPSDSCVQLLEIPFNSSEHGLPPNTENCDVVPYHLVVRLLEASASLRPVFKQLVEDIIRQQDGQRPLCIIGDIFFGWMAGVAEEVGLFHAVLSGAGGFGLACYYSIWLNLPHKQVKKDGGDHFLLPDFQEASKIELTQLPLTMSVADGRDSWSIFHHKYLPEWTKSGGILFNTVEEFDDIGLVYFKRKLSKPVWAVGPILLSTENRIRASMGGATPEYCKAWLDSKPEKSVLFVSFGSMNTISPSQMMELAKALELSGRHFIWVVRPPIGFDINSEFKANEWLPEGFEERMRESEKGLLVNKWAPQQEILSHKSTSVFLSHCGWNSVLESLSHGVPLLGWAMAAEQFFNVKLLVEQVGVCVEVARGKTCEVKHEEVAAKIKLLMSDSEKGKEMRRKACEVREMIESAMKDDDEGGFKGFSVKAMDEFFHAAGTMRFQTHTPNQLNGTNQPRVQRVDDF</sequence>
<evidence type="ECO:0000313" key="8">
    <source>
        <dbReference type="Proteomes" id="UP000818029"/>
    </source>
</evidence>
<keyword evidence="3 4" id="KW-0808">Transferase</keyword>
<keyword evidence="2 4" id="KW-0328">Glycosyltransferase</keyword>
<gene>
    <name evidence="9" type="primary">LOC107912885</name>
</gene>
<feature type="region of interest" description="Disordered" evidence="6">
    <location>
        <begin position="490"/>
        <end position="510"/>
    </location>
</feature>
<dbReference type="OrthoDB" id="5835829at2759"/>
<dbReference type="Proteomes" id="UP000818029">
    <property type="component" value="Chromosome A08"/>
</dbReference>
<feature type="transmembrane region" description="Helical" evidence="7">
    <location>
        <begin position="7"/>
        <end position="29"/>
    </location>
</feature>
<name>A0A1U8K2K2_GOSHI</name>
<dbReference type="PROSITE" id="PS00375">
    <property type="entry name" value="UDPGT"/>
    <property type="match status" value="1"/>
</dbReference>
<keyword evidence="7" id="KW-0472">Membrane</keyword>
<evidence type="ECO:0000256" key="1">
    <source>
        <dbReference type="ARBA" id="ARBA00009995"/>
    </source>
</evidence>
<dbReference type="GO" id="GO:0035251">
    <property type="term" value="F:UDP-glucosyltransferase activity"/>
    <property type="evidence" value="ECO:0000318"/>
    <property type="project" value="GO_Central"/>
</dbReference>
<reference evidence="9" key="2">
    <citation type="submission" date="2025-08" db="UniProtKB">
        <authorList>
            <consortium name="RefSeq"/>
        </authorList>
    </citation>
    <scope>IDENTIFICATION</scope>
</reference>
<dbReference type="GeneID" id="107912885"/>
<proteinExistence type="inferred from homology"/>
<evidence type="ECO:0000256" key="6">
    <source>
        <dbReference type="SAM" id="MobiDB-lite"/>
    </source>
</evidence>
<feature type="compositionally biased region" description="Polar residues" evidence="6">
    <location>
        <begin position="490"/>
        <end position="503"/>
    </location>
</feature>
<dbReference type="InterPro" id="IPR035595">
    <property type="entry name" value="UDP_glycos_trans_CS"/>
</dbReference>
<evidence type="ECO:0000313" key="9">
    <source>
        <dbReference type="RefSeq" id="XP_016696776.1"/>
    </source>
</evidence>
<dbReference type="AlphaFoldDB" id="A0A1U8K2K2"/>
<dbReference type="KEGG" id="ghi:107912885"/>
<dbReference type="SUPFAM" id="SSF53756">
    <property type="entry name" value="UDP-Glycosyltransferase/glycogen phosphorylase"/>
    <property type="match status" value="1"/>
</dbReference>
<keyword evidence="8" id="KW-1185">Reference proteome</keyword>
<organism evidence="8 9">
    <name type="scientific">Gossypium hirsutum</name>
    <name type="common">Upland cotton</name>
    <name type="synonym">Gossypium mexicanum</name>
    <dbReference type="NCBI Taxonomy" id="3635"/>
    <lineage>
        <taxon>Eukaryota</taxon>
        <taxon>Viridiplantae</taxon>
        <taxon>Streptophyta</taxon>
        <taxon>Embryophyta</taxon>
        <taxon>Tracheophyta</taxon>
        <taxon>Spermatophyta</taxon>
        <taxon>Magnoliopsida</taxon>
        <taxon>eudicotyledons</taxon>
        <taxon>Gunneridae</taxon>
        <taxon>Pentapetalae</taxon>
        <taxon>rosids</taxon>
        <taxon>malvids</taxon>
        <taxon>Malvales</taxon>
        <taxon>Malvaceae</taxon>
        <taxon>Malvoideae</taxon>
        <taxon>Gossypium</taxon>
    </lineage>
</organism>
<dbReference type="PANTHER" id="PTHR48047">
    <property type="entry name" value="GLYCOSYLTRANSFERASE"/>
    <property type="match status" value="1"/>
</dbReference>
<evidence type="ECO:0000256" key="7">
    <source>
        <dbReference type="SAM" id="Phobius"/>
    </source>
</evidence>
<dbReference type="InterPro" id="IPR002213">
    <property type="entry name" value="UDP_glucos_trans"/>
</dbReference>
<dbReference type="FunFam" id="3.40.50.2000:FF:000064">
    <property type="entry name" value="Glycosyltransferase"/>
    <property type="match status" value="1"/>
</dbReference>
<dbReference type="SMR" id="A0A1U8K2K2"/>
<dbReference type="Gene3D" id="3.40.50.2000">
    <property type="entry name" value="Glycogen Phosphorylase B"/>
    <property type="match status" value="2"/>
</dbReference>
<dbReference type="Pfam" id="PF00201">
    <property type="entry name" value="UDPGT"/>
    <property type="match status" value="1"/>
</dbReference>
<protein>
    <recommendedName>
        <fullName evidence="5">Glycosyltransferase</fullName>
        <ecNumber evidence="5">2.4.1.-</ecNumber>
    </recommendedName>
</protein>
<evidence type="ECO:0000256" key="4">
    <source>
        <dbReference type="RuleBase" id="RU003718"/>
    </source>
</evidence>
<dbReference type="FunFam" id="3.40.50.2000:FF:000103">
    <property type="entry name" value="Glycosyltransferase"/>
    <property type="match status" value="1"/>
</dbReference>
<evidence type="ECO:0000256" key="2">
    <source>
        <dbReference type="ARBA" id="ARBA00022676"/>
    </source>
</evidence>